<dbReference type="EMBL" id="CP032418">
    <property type="protein sequence ID" value="AYC29475.1"/>
    <property type="molecule type" value="Genomic_DNA"/>
</dbReference>
<evidence type="ECO:0000313" key="1">
    <source>
        <dbReference type="EMBL" id="AYC29475.1"/>
    </source>
</evidence>
<dbReference type="AlphaFoldDB" id="A0A385YRS3"/>
<accession>A0A385YRS3</accession>
<sequence length="101" mass="12150">MNLLQWSYTKRYQVKAIFDKFPDQVFVFRTIGSYYFVFTTKGSPMHVYPTREDYVAMELLINEELDLLPHYLTRRNSKEDTYINSWLENTKRTSSVLHPKS</sequence>
<keyword evidence="2" id="KW-1185">Reference proteome</keyword>
<dbReference type="Proteomes" id="UP000265725">
    <property type="component" value="Chromosome"/>
</dbReference>
<name>A0A385YRS3_9BACL</name>
<reference evidence="2" key="1">
    <citation type="submission" date="2018-09" db="EMBL/GenBank/DDBJ databases">
        <authorList>
            <person name="Zhu H."/>
        </authorList>
    </citation>
    <scope>NUCLEOTIDE SEQUENCE [LARGE SCALE GENOMIC DNA]</scope>
    <source>
        <strain evidence="2">K2R23-3</strain>
    </source>
</reference>
<proteinExistence type="predicted"/>
<dbReference type="KEGG" id="paek:D3873_06100"/>
<gene>
    <name evidence="1" type="ORF">D3873_06100</name>
</gene>
<evidence type="ECO:0000313" key="2">
    <source>
        <dbReference type="Proteomes" id="UP000265725"/>
    </source>
</evidence>
<dbReference type="OrthoDB" id="2453421at2"/>
<dbReference type="RefSeq" id="WP_119883215.1">
    <property type="nucleotide sequence ID" value="NZ_CP032418.1"/>
</dbReference>
<protein>
    <submittedName>
        <fullName evidence="1">Uncharacterized protein</fullName>
    </submittedName>
</protein>
<organism evidence="1 2">
    <name type="scientific">Paenisporosarcina cavernae</name>
    <dbReference type="NCBI Taxonomy" id="2320858"/>
    <lineage>
        <taxon>Bacteria</taxon>
        <taxon>Bacillati</taxon>
        <taxon>Bacillota</taxon>
        <taxon>Bacilli</taxon>
        <taxon>Bacillales</taxon>
        <taxon>Caryophanaceae</taxon>
        <taxon>Paenisporosarcina</taxon>
    </lineage>
</organism>